<evidence type="ECO:0000256" key="2">
    <source>
        <dbReference type="SAM" id="Phobius"/>
    </source>
</evidence>
<comment type="caution">
    <text evidence="3">The sequence shown here is derived from an EMBL/GenBank/DDBJ whole genome shotgun (WGS) entry which is preliminary data.</text>
</comment>
<organism evidence="3 4">
    <name type="scientific">Saccharopolyspora montiporae</name>
    <dbReference type="NCBI Taxonomy" id="2781240"/>
    <lineage>
        <taxon>Bacteria</taxon>
        <taxon>Bacillati</taxon>
        <taxon>Actinomycetota</taxon>
        <taxon>Actinomycetes</taxon>
        <taxon>Pseudonocardiales</taxon>
        <taxon>Pseudonocardiaceae</taxon>
        <taxon>Saccharopolyspora</taxon>
    </lineage>
</organism>
<reference evidence="3" key="1">
    <citation type="submission" date="2020-10" db="EMBL/GenBank/DDBJ databases">
        <title>Diversity and distribution of actinomycetes associated with coral in the coast of Hainan.</title>
        <authorList>
            <person name="Li F."/>
        </authorList>
    </citation>
    <scope>NUCLEOTIDE SEQUENCE</scope>
    <source>
        <strain evidence="3">HNM0983</strain>
    </source>
</reference>
<gene>
    <name evidence="3" type="ORF">IQ251_06535</name>
</gene>
<evidence type="ECO:0000313" key="4">
    <source>
        <dbReference type="Proteomes" id="UP000598360"/>
    </source>
</evidence>
<feature type="transmembrane region" description="Helical" evidence="2">
    <location>
        <begin position="85"/>
        <end position="104"/>
    </location>
</feature>
<dbReference type="EMBL" id="JADEYC010000009">
    <property type="protein sequence ID" value="MBE9374103.1"/>
    <property type="molecule type" value="Genomic_DNA"/>
</dbReference>
<protein>
    <submittedName>
        <fullName evidence="3">DUF3099 domain-containing protein</fullName>
    </submittedName>
</protein>
<proteinExistence type="predicted"/>
<dbReference type="Pfam" id="PF11298">
    <property type="entry name" value="DUF3099"/>
    <property type="match status" value="1"/>
</dbReference>
<evidence type="ECO:0000256" key="1">
    <source>
        <dbReference type="SAM" id="MobiDB-lite"/>
    </source>
</evidence>
<dbReference type="AlphaFoldDB" id="A0A929BAG8"/>
<dbReference type="InterPro" id="IPR021449">
    <property type="entry name" value="DUF3099"/>
</dbReference>
<feature type="region of interest" description="Disordered" evidence="1">
    <location>
        <begin position="1"/>
        <end position="26"/>
    </location>
</feature>
<keyword evidence="2" id="KW-0472">Membrane</keyword>
<accession>A0A929BAG8</accession>
<keyword evidence="2" id="KW-1133">Transmembrane helix</keyword>
<feature type="transmembrane region" description="Helical" evidence="2">
    <location>
        <begin position="61"/>
        <end position="79"/>
    </location>
</feature>
<name>A0A929BAG8_9PSEU</name>
<keyword evidence="2" id="KW-0812">Transmembrane</keyword>
<sequence length="124" mass="13344">MTGPGDRAGADRENPSRSPGVPSGALGYAAGVRVPWHTGRPVTITDAQPAFDVEQRHRRRVYAVFMVLHLVGFVAAALLVHIWWLAVLIIALTGPLPWVAVVVANDRTAVRGRAPGRPPDGSRR</sequence>
<keyword evidence="4" id="KW-1185">Reference proteome</keyword>
<dbReference type="Proteomes" id="UP000598360">
    <property type="component" value="Unassembled WGS sequence"/>
</dbReference>
<evidence type="ECO:0000313" key="3">
    <source>
        <dbReference type="EMBL" id="MBE9374103.1"/>
    </source>
</evidence>